<comment type="caution">
    <text evidence="2">The sequence shown here is derived from an EMBL/GenBank/DDBJ whole genome shotgun (WGS) entry which is preliminary data.</text>
</comment>
<keyword evidence="3" id="KW-1185">Reference proteome</keyword>
<feature type="compositionally biased region" description="Polar residues" evidence="1">
    <location>
        <begin position="1"/>
        <end position="46"/>
    </location>
</feature>
<proteinExistence type="predicted"/>
<reference evidence="2" key="1">
    <citation type="submission" date="2019-06" db="EMBL/GenBank/DDBJ databases">
        <authorList>
            <person name="Zheng W."/>
        </authorList>
    </citation>
    <scope>NUCLEOTIDE SEQUENCE</scope>
    <source>
        <strain evidence="2">QDHG01</strain>
    </source>
</reference>
<sequence length="157" mass="17317">MNTEQQLPTQSENISRQPQMQQQKSAKVPQRPSSSKPILKNATNEGDTGPIVISKVQRPSSPGVAANKIVKASIVSNSGSKPTKVRLRSASPQQQNQQQPLQIQQAYQQPAPASTQFKMSAVNQRIPITTAPTANKQQPPQMQYMRGYSPSKPKWKM</sequence>
<accession>A0A8J8SVQ4</accession>
<feature type="region of interest" description="Disordered" evidence="1">
    <location>
        <begin position="130"/>
        <end position="157"/>
    </location>
</feature>
<gene>
    <name evidence="2" type="ORF">FGO68_gene11491</name>
</gene>
<dbReference type="Proteomes" id="UP000785679">
    <property type="component" value="Unassembled WGS sequence"/>
</dbReference>
<protein>
    <submittedName>
        <fullName evidence="2">Uncharacterized protein</fullName>
    </submittedName>
</protein>
<feature type="region of interest" description="Disordered" evidence="1">
    <location>
        <begin position="1"/>
        <end position="113"/>
    </location>
</feature>
<organism evidence="2 3">
    <name type="scientific">Halteria grandinella</name>
    <dbReference type="NCBI Taxonomy" id="5974"/>
    <lineage>
        <taxon>Eukaryota</taxon>
        <taxon>Sar</taxon>
        <taxon>Alveolata</taxon>
        <taxon>Ciliophora</taxon>
        <taxon>Intramacronucleata</taxon>
        <taxon>Spirotrichea</taxon>
        <taxon>Stichotrichia</taxon>
        <taxon>Sporadotrichida</taxon>
        <taxon>Halteriidae</taxon>
        <taxon>Halteria</taxon>
    </lineage>
</organism>
<dbReference type="EMBL" id="RRYP01022295">
    <property type="protein sequence ID" value="TNV72454.1"/>
    <property type="molecule type" value="Genomic_DNA"/>
</dbReference>
<feature type="compositionally biased region" description="Low complexity" evidence="1">
    <location>
        <begin position="89"/>
        <end position="113"/>
    </location>
</feature>
<name>A0A8J8SVQ4_HALGN</name>
<evidence type="ECO:0000313" key="3">
    <source>
        <dbReference type="Proteomes" id="UP000785679"/>
    </source>
</evidence>
<feature type="compositionally biased region" description="Polar residues" evidence="1">
    <location>
        <begin position="130"/>
        <end position="141"/>
    </location>
</feature>
<evidence type="ECO:0000256" key="1">
    <source>
        <dbReference type="SAM" id="MobiDB-lite"/>
    </source>
</evidence>
<evidence type="ECO:0000313" key="2">
    <source>
        <dbReference type="EMBL" id="TNV72454.1"/>
    </source>
</evidence>
<dbReference type="AlphaFoldDB" id="A0A8J8SVQ4"/>